<dbReference type="Proteomes" id="UP000287756">
    <property type="component" value="Chromosome"/>
</dbReference>
<proteinExistence type="predicted"/>
<protein>
    <submittedName>
        <fullName evidence="4">Glycerol acyltransferase</fullName>
    </submittedName>
</protein>
<dbReference type="RefSeq" id="WP_128522976.1">
    <property type="nucleotide sequence ID" value="NZ_CP026118.1"/>
</dbReference>
<dbReference type="PANTHER" id="PTHR10434">
    <property type="entry name" value="1-ACYL-SN-GLYCEROL-3-PHOSPHATE ACYLTRANSFERASE"/>
    <property type="match status" value="1"/>
</dbReference>
<dbReference type="SMART" id="SM00563">
    <property type="entry name" value="PlsC"/>
    <property type="match status" value="1"/>
</dbReference>
<dbReference type="CDD" id="cd06551">
    <property type="entry name" value="LPLAT"/>
    <property type="match status" value="1"/>
</dbReference>
<evidence type="ECO:0000256" key="2">
    <source>
        <dbReference type="ARBA" id="ARBA00023315"/>
    </source>
</evidence>
<evidence type="ECO:0000313" key="5">
    <source>
        <dbReference type="Proteomes" id="UP000287756"/>
    </source>
</evidence>
<feature type="domain" description="Phospholipid/glycerol acyltransferase" evidence="3">
    <location>
        <begin position="43"/>
        <end position="160"/>
    </location>
</feature>
<dbReference type="InterPro" id="IPR002123">
    <property type="entry name" value="Plipid/glycerol_acylTrfase"/>
</dbReference>
<keyword evidence="1 4" id="KW-0808">Transferase</keyword>
<dbReference type="Pfam" id="PF01553">
    <property type="entry name" value="Acyltransferase"/>
    <property type="match status" value="1"/>
</dbReference>
<name>A0A410M975_9BACI</name>
<evidence type="ECO:0000259" key="3">
    <source>
        <dbReference type="SMART" id="SM00563"/>
    </source>
</evidence>
<accession>A0A410M975</accession>
<dbReference type="PANTHER" id="PTHR10434:SF11">
    <property type="entry name" value="1-ACYL-SN-GLYCEROL-3-PHOSPHATE ACYLTRANSFERASE"/>
    <property type="match status" value="1"/>
</dbReference>
<keyword evidence="2 4" id="KW-0012">Acyltransferase</keyword>
<dbReference type="KEGG" id="hli:HLI_02845"/>
<dbReference type="SUPFAM" id="SSF69593">
    <property type="entry name" value="Glycerol-3-phosphate (1)-acyltransferase"/>
    <property type="match status" value="1"/>
</dbReference>
<dbReference type="GO" id="GO:0003841">
    <property type="term" value="F:1-acylglycerol-3-phosphate O-acyltransferase activity"/>
    <property type="evidence" value="ECO:0007669"/>
    <property type="project" value="TreeGrafter"/>
</dbReference>
<gene>
    <name evidence="4" type="ORF">HLI_02845</name>
</gene>
<reference evidence="4 5" key="1">
    <citation type="submission" date="2018-01" db="EMBL/GenBank/DDBJ databases">
        <title>The whole genome sequencing and assembly of Halobacillus litoralis ERB031 strain.</title>
        <authorList>
            <person name="Lee S.-J."/>
            <person name="Park M.-K."/>
            <person name="Kim J.-Y."/>
            <person name="Lee Y.-J."/>
            <person name="Yi H."/>
            <person name="Bahn Y.-S."/>
            <person name="Kim J.F."/>
            <person name="Lee D.-W."/>
        </authorList>
    </citation>
    <scope>NUCLEOTIDE SEQUENCE [LARGE SCALE GENOMIC DNA]</scope>
    <source>
        <strain evidence="4 5">ERB 031</strain>
    </source>
</reference>
<dbReference type="GO" id="GO:0006654">
    <property type="term" value="P:phosphatidic acid biosynthetic process"/>
    <property type="evidence" value="ECO:0007669"/>
    <property type="project" value="TreeGrafter"/>
</dbReference>
<organism evidence="4 5">
    <name type="scientific">Halobacillus litoralis</name>
    <dbReference type="NCBI Taxonomy" id="45668"/>
    <lineage>
        <taxon>Bacteria</taxon>
        <taxon>Bacillati</taxon>
        <taxon>Bacillota</taxon>
        <taxon>Bacilli</taxon>
        <taxon>Bacillales</taxon>
        <taxon>Bacillaceae</taxon>
        <taxon>Halobacillus</taxon>
    </lineage>
</organism>
<dbReference type="AlphaFoldDB" id="A0A410M975"/>
<dbReference type="EMBL" id="CP026118">
    <property type="protein sequence ID" value="QAS51220.1"/>
    <property type="molecule type" value="Genomic_DNA"/>
</dbReference>
<evidence type="ECO:0000256" key="1">
    <source>
        <dbReference type="ARBA" id="ARBA00022679"/>
    </source>
</evidence>
<evidence type="ECO:0000313" key="4">
    <source>
        <dbReference type="EMBL" id="QAS51220.1"/>
    </source>
</evidence>
<dbReference type="GO" id="GO:0005886">
    <property type="term" value="C:plasma membrane"/>
    <property type="evidence" value="ECO:0007669"/>
    <property type="project" value="TreeGrafter"/>
</dbReference>
<dbReference type="OrthoDB" id="152799at2"/>
<sequence>MFQQARKRPMVEWGFTRFNRLFLKAHFANIQVEGPPSIPRKRTLFLINHSTWWDPLIIFHLNDKFVRSDGYGMMHEEGIRRFPFFRSIGAYSVNASDRRHLLKSLRYSLELLQRGSTVWIFPQGEEQHLEKRPLQFFSGVSYLAEKCPGIDVVPVSLYYSLEHTRKPNAYIKIGAPLDKDSYAHLDRKSITEHFEMKMTDQLDELKKKVINEQHGAFIKI</sequence>